<gene>
    <name evidence="5" type="ORF">HNP98_003991</name>
</gene>
<feature type="domain" description="HTH araC/xylS-type" evidence="4">
    <location>
        <begin position="189"/>
        <end position="299"/>
    </location>
</feature>
<evidence type="ECO:0000256" key="1">
    <source>
        <dbReference type="ARBA" id="ARBA00023015"/>
    </source>
</evidence>
<dbReference type="Gene3D" id="1.10.10.60">
    <property type="entry name" value="Homeodomain-like"/>
    <property type="match status" value="1"/>
</dbReference>
<dbReference type="SUPFAM" id="SSF46689">
    <property type="entry name" value="Homeodomain-like"/>
    <property type="match status" value="1"/>
</dbReference>
<accession>A0ABX2FVV4</accession>
<dbReference type="InterPro" id="IPR009057">
    <property type="entry name" value="Homeodomain-like_sf"/>
</dbReference>
<dbReference type="RefSeq" id="WP_173811905.1">
    <property type="nucleotide sequence ID" value="NZ_JABSNP010000026.1"/>
</dbReference>
<dbReference type="PANTHER" id="PTHR43280">
    <property type="entry name" value="ARAC-FAMILY TRANSCRIPTIONAL REGULATOR"/>
    <property type="match status" value="1"/>
</dbReference>
<evidence type="ECO:0000256" key="3">
    <source>
        <dbReference type="ARBA" id="ARBA00023163"/>
    </source>
</evidence>
<protein>
    <submittedName>
        <fullName evidence="5">AraC-like DNA-binding protein</fullName>
    </submittedName>
</protein>
<sequence>MKTLTLEEFYQAKLNWLPENLQQDLGHFNVFRLDDFVGHNAQPIPYSRKDFYKISLIIGQNTYHYADKSIAIEQNALLFANPQVPYEWEPRSAQQSGFFCIFTEAFLQRYLGSQLTDFPVFQPGGQPVFTLTDEQLDEARRLFLKMFTELDSSYVYKYDLLRAYVLELIHSAQKLEPITTLYRESNAATRIASLFTELLARQFPIESPGQRLRLRSAQAFADQLAVHVNHLNRALKEVTGKTTTRLLAERLVQEARALLQHTDWPVNLIGYCLGFEEPAHFSHFFKKNTGLPPLAVRTA</sequence>
<dbReference type="Pfam" id="PF12833">
    <property type="entry name" value="HTH_18"/>
    <property type="match status" value="1"/>
</dbReference>
<dbReference type="Proteomes" id="UP000779507">
    <property type="component" value="Unassembled WGS sequence"/>
</dbReference>
<keyword evidence="1" id="KW-0805">Transcription regulation</keyword>
<dbReference type="InterPro" id="IPR037923">
    <property type="entry name" value="HTH-like"/>
</dbReference>
<keyword evidence="6" id="KW-1185">Reference proteome</keyword>
<dbReference type="SMART" id="SM00342">
    <property type="entry name" value="HTH_ARAC"/>
    <property type="match status" value="1"/>
</dbReference>
<name>A0ABX2FVV4_9BACT</name>
<evidence type="ECO:0000313" key="5">
    <source>
        <dbReference type="EMBL" id="NRT21146.1"/>
    </source>
</evidence>
<dbReference type="InterPro" id="IPR018060">
    <property type="entry name" value="HTH_AraC"/>
</dbReference>
<keyword evidence="3" id="KW-0804">Transcription</keyword>
<dbReference type="PANTHER" id="PTHR43280:SF32">
    <property type="entry name" value="TRANSCRIPTIONAL REGULATORY PROTEIN"/>
    <property type="match status" value="1"/>
</dbReference>
<evidence type="ECO:0000313" key="6">
    <source>
        <dbReference type="Proteomes" id="UP000779507"/>
    </source>
</evidence>
<evidence type="ECO:0000256" key="2">
    <source>
        <dbReference type="ARBA" id="ARBA00023125"/>
    </source>
</evidence>
<dbReference type="SUPFAM" id="SSF51215">
    <property type="entry name" value="Regulatory protein AraC"/>
    <property type="match status" value="1"/>
</dbReference>
<organism evidence="5 6">
    <name type="scientific">Hymenobacter caeli</name>
    <dbReference type="NCBI Taxonomy" id="2735894"/>
    <lineage>
        <taxon>Bacteria</taxon>
        <taxon>Pseudomonadati</taxon>
        <taxon>Bacteroidota</taxon>
        <taxon>Cytophagia</taxon>
        <taxon>Cytophagales</taxon>
        <taxon>Hymenobacteraceae</taxon>
        <taxon>Hymenobacter</taxon>
    </lineage>
</organism>
<dbReference type="PROSITE" id="PS01124">
    <property type="entry name" value="HTH_ARAC_FAMILY_2"/>
    <property type="match status" value="1"/>
</dbReference>
<comment type="caution">
    <text evidence="5">The sequence shown here is derived from an EMBL/GenBank/DDBJ whole genome shotgun (WGS) entry which is preliminary data.</text>
</comment>
<evidence type="ECO:0000259" key="4">
    <source>
        <dbReference type="PROSITE" id="PS01124"/>
    </source>
</evidence>
<proteinExistence type="predicted"/>
<reference evidence="5 6" key="1">
    <citation type="submission" date="2020-05" db="EMBL/GenBank/DDBJ databases">
        <title>Genomic Encyclopedia of Type Strains, Phase IV (KMG-V): Genome sequencing to study the core and pangenomes of soil and plant-associated prokaryotes.</title>
        <authorList>
            <person name="Whitman W."/>
        </authorList>
    </citation>
    <scope>NUCLEOTIDE SEQUENCE [LARGE SCALE GENOMIC DNA]</scope>
    <source>
        <strain evidence="5 6">9A</strain>
    </source>
</reference>
<dbReference type="EMBL" id="JABSNP010000026">
    <property type="protein sequence ID" value="NRT21146.1"/>
    <property type="molecule type" value="Genomic_DNA"/>
</dbReference>
<keyword evidence="2" id="KW-0238">DNA-binding</keyword>